<protein>
    <submittedName>
        <fullName evidence="1">Copper chaperone PCu(A)C</fullName>
    </submittedName>
</protein>
<dbReference type="Proteomes" id="UP000252357">
    <property type="component" value="Unassembled WGS sequence"/>
</dbReference>
<dbReference type="Gene3D" id="2.60.40.1890">
    <property type="entry name" value="PCu(A)C copper chaperone"/>
    <property type="match status" value="1"/>
</dbReference>
<gene>
    <name evidence="1" type="ORF">DU000_10860</name>
</gene>
<proteinExistence type="predicted"/>
<dbReference type="AlphaFoldDB" id="A0A368KZW0"/>
<dbReference type="PANTHER" id="PTHR36302:SF1">
    <property type="entry name" value="COPPER CHAPERONE PCU(A)C"/>
    <property type="match status" value="1"/>
</dbReference>
<dbReference type="PANTHER" id="PTHR36302">
    <property type="entry name" value="BLR7088 PROTEIN"/>
    <property type="match status" value="1"/>
</dbReference>
<dbReference type="InterPro" id="IPR036182">
    <property type="entry name" value="PCuAC_sf"/>
</dbReference>
<comment type="caution">
    <text evidence="1">The sequence shown here is derived from an EMBL/GenBank/DDBJ whole genome shotgun (WGS) entry which is preliminary data.</text>
</comment>
<dbReference type="SUPFAM" id="SSF110087">
    <property type="entry name" value="DR1885-like metal-binding protein"/>
    <property type="match status" value="1"/>
</dbReference>
<sequence length="167" mass="17912">MSMKFVFFRSRGPWSATIVGCLLFLFSAGIGRAEGRSATIQAIVIKQAWTRATIEGQRHAAIFLTLLSDTRATLIAASSPMARRVALQEVTVQEGVMRSRLIPSLELLAGRELILKAGGPHLVLTDLLHNLRAGEGVPLTLVFLSAGKTQTITTEVPVYSAATLSAP</sequence>
<organism evidence="1 2">
    <name type="scientific">Parvibium lacunae</name>
    <dbReference type="NCBI Taxonomy" id="1888893"/>
    <lineage>
        <taxon>Bacteria</taxon>
        <taxon>Pseudomonadati</taxon>
        <taxon>Pseudomonadota</taxon>
        <taxon>Betaproteobacteria</taxon>
        <taxon>Burkholderiales</taxon>
        <taxon>Alcaligenaceae</taxon>
        <taxon>Parvibium</taxon>
    </lineage>
</organism>
<name>A0A368KZW0_9BURK</name>
<dbReference type="Pfam" id="PF04314">
    <property type="entry name" value="PCuAC"/>
    <property type="match status" value="1"/>
</dbReference>
<keyword evidence="2" id="KW-1185">Reference proteome</keyword>
<dbReference type="EMBL" id="QPGB01000005">
    <property type="protein sequence ID" value="RCS56833.1"/>
    <property type="molecule type" value="Genomic_DNA"/>
</dbReference>
<evidence type="ECO:0000313" key="2">
    <source>
        <dbReference type="Proteomes" id="UP000252357"/>
    </source>
</evidence>
<dbReference type="InterPro" id="IPR058248">
    <property type="entry name" value="Lxx211020-like"/>
</dbReference>
<reference evidence="1 2" key="1">
    <citation type="journal article" date="2018" name="Int. J. Syst. Evol. Microbiol.">
        <title>Parvibium lacunae gen. nov., sp. nov., a new member of the family Alcaligenaceae isolated from a freshwater pond.</title>
        <authorList>
            <person name="Chen W.M."/>
            <person name="Xie P.B."/>
            <person name="Hsu M.Y."/>
            <person name="Sheu S.Y."/>
        </authorList>
    </citation>
    <scope>NUCLEOTIDE SEQUENCE [LARGE SCALE GENOMIC DNA]</scope>
    <source>
        <strain evidence="1 2">KMB9</strain>
    </source>
</reference>
<dbReference type="InterPro" id="IPR007410">
    <property type="entry name" value="LpqE-like"/>
</dbReference>
<evidence type="ECO:0000313" key="1">
    <source>
        <dbReference type="EMBL" id="RCS56833.1"/>
    </source>
</evidence>
<accession>A0A368KZW0</accession>